<dbReference type="Proteomes" id="UP001495147">
    <property type="component" value="Unassembled WGS sequence"/>
</dbReference>
<accession>A0ABV0FVW3</accession>
<proteinExistence type="predicted"/>
<sequence length="309" mass="33817">MAVGITDLAHSLRKNSAASTAAISLSHGQHLVCAALGYKSLTAFQAAQNAEQEPQSLDGVPHVVADYDLLVERAAELKFPHSQTELRKLMDAAFAERLPRTKLHSSYDGLAAEFHDLVQHAVFSDDRVNDEMANANANYDGVDEVYLENDLEPDKATIEQPYTETMPVQVTLGLDLERPYSGHQIKCQAAVTTVRLGRRCFEAPEVEVLSAVLDQDWGDDDEDSAPVKTKAEALAEELGISVAEAEELADAEPMELTGHSGESFSGYEFDFTRYASPKLAAKLMKKRGSLQLRVGPSFYDGVRNADFPN</sequence>
<evidence type="ECO:0000313" key="1">
    <source>
        <dbReference type="EMBL" id="MEO3690050.1"/>
    </source>
</evidence>
<dbReference type="EMBL" id="JBDPZD010000001">
    <property type="protein sequence ID" value="MEO3690050.1"/>
    <property type="molecule type" value="Genomic_DNA"/>
</dbReference>
<dbReference type="RefSeq" id="WP_347702885.1">
    <property type="nucleotide sequence ID" value="NZ_JBDPZD010000001.1"/>
</dbReference>
<name>A0ABV0FVW3_9BURK</name>
<keyword evidence="2" id="KW-1185">Reference proteome</keyword>
<protein>
    <submittedName>
        <fullName evidence="1">Uncharacterized protein</fullName>
    </submittedName>
</protein>
<evidence type="ECO:0000313" key="2">
    <source>
        <dbReference type="Proteomes" id="UP001495147"/>
    </source>
</evidence>
<comment type="caution">
    <text evidence="1">The sequence shown here is derived from an EMBL/GenBank/DDBJ whole genome shotgun (WGS) entry which is preliminary data.</text>
</comment>
<organism evidence="1 2">
    <name type="scientific">Roseateles paludis</name>
    <dbReference type="NCBI Taxonomy" id="3145238"/>
    <lineage>
        <taxon>Bacteria</taxon>
        <taxon>Pseudomonadati</taxon>
        <taxon>Pseudomonadota</taxon>
        <taxon>Betaproteobacteria</taxon>
        <taxon>Burkholderiales</taxon>
        <taxon>Sphaerotilaceae</taxon>
        <taxon>Roseateles</taxon>
    </lineage>
</organism>
<gene>
    <name evidence="1" type="ORF">ABDJ85_01125</name>
</gene>
<reference evidence="1 2" key="1">
    <citation type="submission" date="2024-05" db="EMBL/GenBank/DDBJ databases">
        <title>Roseateles sp. DJS-2-20 16S ribosomal RNA gene Genome sequencing and assembly.</title>
        <authorList>
            <person name="Woo H."/>
        </authorList>
    </citation>
    <scope>NUCLEOTIDE SEQUENCE [LARGE SCALE GENOMIC DNA]</scope>
    <source>
        <strain evidence="1 2">DJS-2-20</strain>
    </source>
</reference>